<dbReference type="Proteomes" id="UP000001055">
    <property type="component" value="Unassembled WGS sequence"/>
</dbReference>
<dbReference type="EMBL" id="CH445333">
    <property type="protein sequence ID" value="EAT86082.1"/>
    <property type="molecule type" value="Genomic_DNA"/>
</dbReference>
<name>Q0UPR3_PHANO</name>
<dbReference type="InParanoid" id="Q0UPR3"/>
<dbReference type="RefSeq" id="XP_001796633.1">
    <property type="nucleotide sequence ID" value="XM_001796581.1"/>
</dbReference>
<proteinExistence type="predicted"/>
<dbReference type="AlphaFoldDB" id="Q0UPR3"/>
<sequence length="139" mass="16083">MSRLSRFRVNWKLRQRGKGCWVSWWGGSGGGIWKLNVMVCGWSTNRRDREPWPVQRQASTTTSRMSQANNVMFLELGELLFLIVIDILCYDLAGYVYIVIDLDRCPLPDTQEERKPPFSEVPVFVSKRITETLDPIIGM</sequence>
<keyword evidence="1" id="KW-0812">Transmembrane</keyword>
<dbReference type="KEGG" id="pno:SNOG_06251"/>
<gene>
    <name evidence="2" type="ORF">SNOG_06251</name>
</gene>
<keyword evidence="1" id="KW-1133">Transmembrane helix</keyword>
<organism evidence="2 3">
    <name type="scientific">Phaeosphaeria nodorum (strain SN15 / ATCC MYA-4574 / FGSC 10173)</name>
    <name type="common">Glume blotch fungus</name>
    <name type="synonym">Parastagonospora nodorum</name>
    <dbReference type="NCBI Taxonomy" id="321614"/>
    <lineage>
        <taxon>Eukaryota</taxon>
        <taxon>Fungi</taxon>
        <taxon>Dikarya</taxon>
        <taxon>Ascomycota</taxon>
        <taxon>Pezizomycotina</taxon>
        <taxon>Dothideomycetes</taxon>
        <taxon>Pleosporomycetidae</taxon>
        <taxon>Pleosporales</taxon>
        <taxon>Pleosporineae</taxon>
        <taxon>Phaeosphaeriaceae</taxon>
        <taxon>Parastagonospora</taxon>
    </lineage>
</organism>
<keyword evidence="1" id="KW-0472">Membrane</keyword>
<evidence type="ECO:0000313" key="3">
    <source>
        <dbReference type="Proteomes" id="UP000001055"/>
    </source>
</evidence>
<accession>Q0UPR3</accession>
<dbReference type="GeneID" id="5973512"/>
<evidence type="ECO:0000256" key="1">
    <source>
        <dbReference type="SAM" id="Phobius"/>
    </source>
</evidence>
<feature type="transmembrane region" description="Helical" evidence="1">
    <location>
        <begin position="79"/>
        <end position="100"/>
    </location>
</feature>
<evidence type="ECO:0000313" key="2">
    <source>
        <dbReference type="EMBL" id="EAT86082.1"/>
    </source>
</evidence>
<reference evidence="3" key="1">
    <citation type="journal article" date="2007" name="Plant Cell">
        <title>Dothideomycete-plant interactions illuminated by genome sequencing and EST analysis of the wheat pathogen Stagonospora nodorum.</title>
        <authorList>
            <person name="Hane J.K."/>
            <person name="Lowe R.G."/>
            <person name="Solomon P.S."/>
            <person name="Tan K.C."/>
            <person name="Schoch C.L."/>
            <person name="Spatafora J.W."/>
            <person name="Crous P.W."/>
            <person name="Kodira C."/>
            <person name="Birren B.W."/>
            <person name="Galagan J.E."/>
            <person name="Torriani S.F."/>
            <person name="McDonald B.A."/>
            <person name="Oliver R.P."/>
        </authorList>
    </citation>
    <scope>NUCLEOTIDE SEQUENCE [LARGE SCALE GENOMIC DNA]</scope>
    <source>
        <strain evidence="3">SN15 / ATCC MYA-4574 / FGSC 10173</strain>
    </source>
</reference>
<protein>
    <submittedName>
        <fullName evidence="2">Uncharacterized protein</fullName>
    </submittedName>
</protein>
<feature type="transmembrane region" description="Helical" evidence="1">
    <location>
        <begin position="21"/>
        <end position="44"/>
    </location>
</feature>